<organism evidence="3 4">
    <name type="scientific">Rhizophagus irregularis</name>
    <dbReference type="NCBI Taxonomy" id="588596"/>
    <lineage>
        <taxon>Eukaryota</taxon>
        <taxon>Fungi</taxon>
        <taxon>Fungi incertae sedis</taxon>
        <taxon>Mucoromycota</taxon>
        <taxon>Glomeromycotina</taxon>
        <taxon>Glomeromycetes</taxon>
        <taxon>Glomerales</taxon>
        <taxon>Glomeraceae</taxon>
        <taxon>Rhizophagus</taxon>
    </lineage>
</organism>
<sequence length="183" mass="21214">MENDNRQSNNDDELPNKMRNMSFDNSIDENYDETSDLNIDTKKNSTIEAIGIVINVAQTFDEFAPLIGTFLALGDEIKKLYDKAKHNKELCSFLLKRCNGAMAAVRDLDMRKTENRGFFSKKGNLKLFEEFIKCMEKIKKFVANVSQLNKLKKYFYAKKIEEELNELVKEFNGYMSSLNFSIN</sequence>
<evidence type="ECO:0000313" key="3">
    <source>
        <dbReference type="EMBL" id="PKY48032.1"/>
    </source>
</evidence>
<gene>
    <name evidence="3" type="ORF">RhiirA4_463475</name>
</gene>
<evidence type="ECO:0000259" key="2">
    <source>
        <dbReference type="Pfam" id="PF22215"/>
    </source>
</evidence>
<dbReference type="Gene3D" id="1.20.930.20">
    <property type="entry name" value="Adaptor protein Cbl, N-terminal domain"/>
    <property type="match status" value="1"/>
</dbReference>
<dbReference type="InterPro" id="IPR059179">
    <property type="entry name" value="MLKL-like_MCAfunc"/>
</dbReference>
<dbReference type="CDD" id="cd21037">
    <property type="entry name" value="MLKL_NTD"/>
    <property type="match status" value="1"/>
</dbReference>
<protein>
    <recommendedName>
        <fullName evidence="2">Mixed lineage kinase domain-containing protein</fullName>
    </recommendedName>
</protein>
<dbReference type="VEuPathDB" id="FungiDB:RhiirA1_534123"/>
<dbReference type="Pfam" id="PF22215">
    <property type="entry name" value="MLKL_N"/>
    <property type="match status" value="1"/>
</dbReference>
<feature type="domain" description="Mixed lineage kinase" evidence="2">
    <location>
        <begin position="68"/>
        <end position="178"/>
    </location>
</feature>
<accession>A0A2I1GN16</accession>
<reference evidence="3 4" key="1">
    <citation type="submission" date="2015-10" db="EMBL/GenBank/DDBJ databases">
        <title>Genome analyses suggest a sexual origin of heterokaryosis in a supposedly ancient asexual fungus.</title>
        <authorList>
            <person name="Ropars J."/>
            <person name="Sedzielewska K."/>
            <person name="Noel J."/>
            <person name="Charron P."/>
            <person name="Farinelli L."/>
            <person name="Marton T."/>
            <person name="Kruger M."/>
            <person name="Pelin A."/>
            <person name="Brachmann A."/>
            <person name="Corradi N."/>
        </authorList>
    </citation>
    <scope>NUCLEOTIDE SEQUENCE [LARGE SCALE GENOMIC DNA]</scope>
    <source>
        <strain evidence="3 4">A4</strain>
    </source>
</reference>
<keyword evidence="4" id="KW-1185">Reference proteome</keyword>
<proteinExistence type="predicted"/>
<dbReference type="EMBL" id="LLXI01000596">
    <property type="protein sequence ID" value="PKY48032.1"/>
    <property type="molecule type" value="Genomic_DNA"/>
</dbReference>
<name>A0A2I1GN16_9GLOM</name>
<comment type="caution">
    <text evidence="3">The sequence shown here is derived from an EMBL/GenBank/DDBJ whole genome shotgun (WGS) entry which is preliminary data.</text>
</comment>
<dbReference type="InterPro" id="IPR036537">
    <property type="entry name" value="Adaptor_Cbl_N_dom_sf"/>
</dbReference>
<dbReference type="InterPro" id="IPR054000">
    <property type="entry name" value="MLKL_N"/>
</dbReference>
<evidence type="ECO:0000256" key="1">
    <source>
        <dbReference type="SAM" id="MobiDB-lite"/>
    </source>
</evidence>
<feature type="non-terminal residue" evidence="3">
    <location>
        <position position="183"/>
    </location>
</feature>
<feature type="region of interest" description="Disordered" evidence="1">
    <location>
        <begin position="1"/>
        <end position="29"/>
    </location>
</feature>
<dbReference type="GO" id="GO:0007166">
    <property type="term" value="P:cell surface receptor signaling pathway"/>
    <property type="evidence" value="ECO:0007669"/>
    <property type="project" value="InterPro"/>
</dbReference>
<dbReference type="AlphaFoldDB" id="A0A2I1GN16"/>
<dbReference type="VEuPathDB" id="FungiDB:FUN_005420"/>
<dbReference type="VEuPathDB" id="FungiDB:RhiirFUN_005106"/>
<evidence type="ECO:0000313" key="4">
    <source>
        <dbReference type="Proteomes" id="UP000234323"/>
    </source>
</evidence>
<dbReference type="Proteomes" id="UP000234323">
    <property type="component" value="Unassembled WGS sequence"/>
</dbReference>